<keyword evidence="2" id="KW-1185">Reference proteome</keyword>
<name>A0A0E3JY12_CLOSL</name>
<evidence type="ECO:0000313" key="1">
    <source>
        <dbReference type="EMBL" id="AKA68505.1"/>
    </source>
</evidence>
<sequence length="91" mass="10572">MEDNLNIIQQIMLQVIKLDQTQSGSFEFEYHSNSKKLNISVCTDTNPTFNDGLTRRWWISVKNTELLKVVLEELKKLEIATPENQIDDFLG</sequence>
<dbReference type="AlphaFoldDB" id="A0A0E3JY12"/>
<organism evidence="1 2">
    <name type="scientific">Clostridium scatologenes</name>
    <dbReference type="NCBI Taxonomy" id="1548"/>
    <lineage>
        <taxon>Bacteria</taxon>
        <taxon>Bacillati</taxon>
        <taxon>Bacillota</taxon>
        <taxon>Clostridia</taxon>
        <taxon>Eubacteriales</taxon>
        <taxon>Clostridiaceae</taxon>
        <taxon>Clostridium</taxon>
    </lineage>
</organism>
<dbReference type="HOGENOM" id="CLU_187478_0_0_9"/>
<gene>
    <name evidence="1" type="ORF">CSCA_1380</name>
</gene>
<dbReference type="RefSeq" id="WP_029159937.1">
    <property type="nucleotide sequence ID" value="NZ_CP009933.1"/>
</dbReference>
<evidence type="ECO:0000313" key="2">
    <source>
        <dbReference type="Proteomes" id="UP000033115"/>
    </source>
</evidence>
<reference evidence="1 2" key="1">
    <citation type="journal article" date="2015" name="J. Biotechnol.">
        <title>Complete genome sequence of a malodorant-producing acetogen, Clostridium scatologenes ATCC 25775(T).</title>
        <authorList>
            <person name="Zhu Z."/>
            <person name="Guo T."/>
            <person name="Zheng H."/>
            <person name="Song T."/>
            <person name="Ouyang P."/>
            <person name="Xie J."/>
        </authorList>
    </citation>
    <scope>NUCLEOTIDE SEQUENCE [LARGE SCALE GENOMIC DNA]</scope>
    <source>
        <strain evidence="1 2">ATCC 25775</strain>
    </source>
</reference>
<proteinExistence type="predicted"/>
<protein>
    <submittedName>
        <fullName evidence="1">Uncharacterized protein</fullName>
    </submittedName>
</protein>
<accession>A0A0E3JY12</accession>
<dbReference type="KEGG" id="csq:CSCA_1380"/>
<dbReference type="Proteomes" id="UP000033115">
    <property type="component" value="Chromosome"/>
</dbReference>
<dbReference type="EMBL" id="CP009933">
    <property type="protein sequence ID" value="AKA68505.1"/>
    <property type="molecule type" value="Genomic_DNA"/>
</dbReference>
<dbReference type="STRING" id="1548.CSCA_1380"/>